<protein>
    <submittedName>
        <fullName evidence="2">Putative phage protein (TIGR02218 family)</fullName>
    </submittedName>
</protein>
<dbReference type="NCBIfam" id="TIGR02218">
    <property type="entry name" value="phg_TIGR02218"/>
    <property type="match status" value="1"/>
</dbReference>
<reference evidence="2 3" key="1">
    <citation type="submission" date="2018-05" db="EMBL/GenBank/DDBJ databases">
        <title>Genomic Encyclopedia of Type Strains, Phase IV (KMG-IV): sequencing the most valuable type-strain genomes for metagenomic binning, comparative biology and taxonomic classification.</title>
        <authorList>
            <person name="Goeker M."/>
        </authorList>
    </citation>
    <scope>NUCLEOTIDE SEQUENCE [LARGE SCALE GENOMIC DNA]</scope>
    <source>
        <strain evidence="2 3">DSM 6462</strain>
    </source>
</reference>
<dbReference type="OrthoDB" id="1633386at2"/>
<dbReference type="Proteomes" id="UP000248021">
    <property type="component" value="Unassembled WGS sequence"/>
</dbReference>
<comment type="caution">
    <text evidence="2">The sequence shown here is derived from an EMBL/GenBank/DDBJ whole genome shotgun (WGS) entry which is preliminary data.</text>
</comment>
<dbReference type="RefSeq" id="WP_110376045.1">
    <property type="nucleotide sequence ID" value="NZ_JAHBRY010000001.1"/>
</dbReference>
<feature type="domain" description="Bacteriophage phiJL001 Gp84 C-terminal" evidence="1">
    <location>
        <begin position="195"/>
        <end position="277"/>
    </location>
</feature>
<accession>A0A2V3U1A0</accession>
<dbReference type="Pfam" id="PF09356">
    <property type="entry name" value="Phage_BR0599"/>
    <property type="match status" value="1"/>
</dbReference>
<sequence>MRTIDPGLAGHLAGGVTTLCHCWKLTRRDGVAMGFTDHDRDLTFSDVVFRAGTGLEAAEVTAERGFAIGGGDVSGVLTAASLTEDDLASGFYDDANIELWLVNWANVTERLLLDVGATGEVRRTEHAFAAEVRGLMHRYGEERGRVYRTTCSADLGDSRCGIDLDDPAFAAEVAVTSTDGRLGFGSTDLGGYADGWFTAGQVRWIDGANAGMRVDVKAYRAVTGRGEVLMWQPVPRTIVVGDRLRITAGCDKRFATCRAKFANAANFRGFPHMPGNDFVVRYPLPGESGHDGGSFFR</sequence>
<organism evidence="2 3">
    <name type="scientific">Chelatococcus asaccharovorans</name>
    <dbReference type="NCBI Taxonomy" id="28210"/>
    <lineage>
        <taxon>Bacteria</taxon>
        <taxon>Pseudomonadati</taxon>
        <taxon>Pseudomonadota</taxon>
        <taxon>Alphaproteobacteria</taxon>
        <taxon>Hyphomicrobiales</taxon>
        <taxon>Chelatococcaceae</taxon>
        <taxon>Chelatococcus</taxon>
    </lineage>
</organism>
<name>A0A2V3U1A0_9HYPH</name>
<dbReference type="Pfam" id="PF09931">
    <property type="entry name" value="Phage_phiJL001_Gp84_N"/>
    <property type="match status" value="1"/>
</dbReference>
<proteinExistence type="predicted"/>
<dbReference type="InterPro" id="IPR011928">
    <property type="entry name" value="Phage_phiJL001_Gp84"/>
</dbReference>
<keyword evidence="3" id="KW-1185">Reference proteome</keyword>
<evidence type="ECO:0000259" key="1">
    <source>
        <dbReference type="Pfam" id="PF09356"/>
    </source>
</evidence>
<dbReference type="InterPro" id="IPR018964">
    <property type="entry name" value="Phage_phiJL001_Gp84_C"/>
</dbReference>
<dbReference type="AlphaFoldDB" id="A0A2V3U1A0"/>
<gene>
    <name evidence="2" type="ORF">C7450_10816</name>
</gene>
<evidence type="ECO:0000313" key="3">
    <source>
        <dbReference type="Proteomes" id="UP000248021"/>
    </source>
</evidence>
<dbReference type="EMBL" id="QJJK01000008">
    <property type="protein sequence ID" value="PXW56267.1"/>
    <property type="molecule type" value="Genomic_DNA"/>
</dbReference>
<evidence type="ECO:0000313" key="2">
    <source>
        <dbReference type="EMBL" id="PXW56267.1"/>
    </source>
</evidence>